<comment type="caution">
    <text evidence="2">The sequence shown here is derived from an EMBL/GenBank/DDBJ whole genome shotgun (WGS) entry which is preliminary data.</text>
</comment>
<organism evidence="2 3">
    <name type="scientific">Ataeniobius toweri</name>
    <dbReference type="NCBI Taxonomy" id="208326"/>
    <lineage>
        <taxon>Eukaryota</taxon>
        <taxon>Metazoa</taxon>
        <taxon>Chordata</taxon>
        <taxon>Craniata</taxon>
        <taxon>Vertebrata</taxon>
        <taxon>Euteleostomi</taxon>
        <taxon>Actinopterygii</taxon>
        <taxon>Neopterygii</taxon>
        <taxon>Teleostei</taxon>
        <taxon>Neoteleostei</taxon>
        <taxon>Acanthomorphata</taxon>
        <taxon>Ovalentaria</taxon>
        <taxon>Atherinomorphae</taxon>
        <taxon>Cyprinodontiformes</taxon>
        <taxon>Goodeidae</taxon>
        <taxon>Ataeniobius</taxon>
    </lineage>
</organism>
<feature type="compositionally biased region" description="Basic residues" evidence="1">
    <location>
        <begin position="54"/>
        <end position="74"/>
    </location>
</feature>
<dbReference type="Proteomes" id="UP001345963">
    <property type="component" value="Unassembled WGS sequence"/>
</dbReference>
<name>A0ABU7BLU8_9TELE</name>
<sequence length="93" mass="11065">MEGRWWWGLGCLCDTRRETVGSRRRKEPVCAFVSPPNQFSLGRRQQQLQWRKVESKKRRRHSYVGNISHHKFKPHTNDRNGCPSCHSLQHPDL</sequence>
<reference evidence="2 3" key="1">
    <citation type="submission" date="2021-07" db="EMBL/GenBank/DDBJ databases">
        <authorList>
            <person name="Palmer J.M."/>
        </authorList>
    </citation>
    <scope>NUCLEOTIDE SEQUENCE [LARGE SCALE GENOMIC DNA]</scope>
    <source>
        <strain evidence="2 3">AT_MEX2019</strain>
        <tissue evidence="2">Muscle</tissue>
    </source>
</reference>
<gene>
    <name evidence="2" type="ORF">ATANTOWER_000641</name>
</gene>
<accession>A0ABU7BLU8</accession>
<evidence type="ECO:0000313" key="2">
    <source>
        <dbReference type="EMBL" id="MED6251627.1"/>
    </source>
</evidence>
<evidence type="ECO:0000256" key="1">
    <source>
        <dbReference type="SAM" id="MobiDB-lite"/>
    </source>
</evidence>
<keyword evidence="3" id="KW-1185">Reference proteome</keyword>
<evidence type="ECO:0000313" key="3">
    <source>
        <dbReference type="Proteomes" id="UP001345963"/>
    </source>
</evidence>
<protein>
    <submittedName>
        <fullName evidence="2">Uncharacterized protein</fullName>
    </submittedName>
</protein>
<feature type="region of interest" description="Disordered" evidence="1">
    <location>
        <begin position="43"/>
        <end position="93"/>
    </location>
</feature>
<proteinExistence type="predicted"/>
<dbReference type="EMBL" id="JAHUTI010060071">
    <property type="protein sequence ID" value="MED6251627.1"/>
    <property type="molecule type" value="Genomic_DNA"/>
</dbReference>